<dbReference type="Gene3D" id="2.30.30.110">
    <property type="match status" value="1"/>
</dbReference>
<dbReference type="PANTHER" id="PTHR33988">
    <property type="entry name" value="ENDORIBONUCLEASE MAZF-RELATED"/>
    <property type="match status" value="1"/>
</dbReference>
<keyword evidence="3" id="KW-0255">Endonuclease</keyword>
<sequence>MKLTQGEIWFTRFDREPIGREQGFDRPALILSNDQFNQSRLELVWAVPLTSRERGHVSHIRIAGKGTGLAKTSWAMIEQVRAISPDRLDFFIGNAPDDALAEAIIALNRML</sequence>
<comment type="caution">
    <text evidence="4">The sequence shown here is derived from an EMBL/GenBank/DDBJ whole genome shotgun (WGS) entry which is preliminary data.</text>
</comment>
<evidence type="ECO:0000256" key="3">
    <source>
        <dbReference type="PIRNR" id="PIRNR033490"/>
    </source>
</evidence>
<dbReference type="Pfam" id="PF02452">
    <property type="entry name" value="PemK_toxin"/>
    <property type="match status" value="1"/>
</dbReference>
<dbReference type="OrthoDB" id="9808744at2"/>
<accession>A0A438MC24</accession>
<dbReference type="GO" id="GO:0004521">
    <property type="term" value="F:RNA endonuclease activity"/>
    <property type="evidence" value="ECO:0007669"/>
    <property type="project" value="TreeGrafter"/>
</dbReference>
<dbReference type="PANTHER" id="PTHR33988:SF2">
    <property type="entry name" value="ENDORIBONUCLEASE MAZF"/>
    <property type="match status" value="1"/>
</dbReference>
<dbReference type="GO" id="GO:0016075">
    <property type="term" value="P:rRNA catabolic process"/>
    <property type="evidence" value="ECO:0007669"/>
    <property type="project" value="TreeGrafter"/>
</dbReference>
<comment type="similarity">
    <text evidence="1 3">Belongs to the PemK/MazF family.</text>
</comment>
<dbReference type="InterPro" id="IPR011067">
    <property type="entry name" value="Plasmid_toxin/cell-grow_inhib"/>
</dbReference>
<dbReference type="InterPro" id="IPR003477">
    <property type="entry name" value="PemK-like"/>
</dbReference>
<dbReference type="EC" id="3.1.-.-" evidence="3"/>
<reference evidence="4 5" key="1">
    <citation type="submission" date="2019-01" db="EMBL/GenBank/DDBJ databases">
        <title>Sequencing the genomes of 1000 actinobacteria strains.</title>
        <authorList>
            <person name="Klenk H.-P."/>
        </authorList>
    </citation>
    <scope>NUCLEOTIDE SEQUENCE [LARGE SCALE GENOMIC DNA]</scope>
    <source>
        <strain evidence="4 5">DSM 43925</strain>
    </source>
</reference>
<dbReference type="GO" id="GO:0006402">
    <property type="term" value="P:mRNA catabolic process"/>
    <property type="evidence" value="ECO:0007669"/>
    <property type="project" value="TreeGrafter"/>
</dbReference>
<dbReference type="Proteomes" id="UP000284824">
    <property type="component" value="Unassembled WGS sequence"/>
</dbReference>
<keyword evidence="3" id="KW-0378">Hydrolase</keyword>
<proteinExistence type="inferred from homology"/>
<protein>
    <recommendedName>
        <fullName evidence="3">mRNA interferase</fullName>
        <ecNumber evidence="3">3.1.-.-</ecNumber>
    </recommendedName>
</protein>
<keyword evidence="5" id="KW-1185">Reference proteome</keyword>
<evidence type="ECO:0000313" key="5">
    <source>
        <dbReference type="Proteomes" id="UP000284824"/>
    </source>
</evidence>
<comment type="function">
    <text evidence="3">Toxic component of a type II toxin-antitoxin (TA) system.</text>
</comment>
<dbReference type="AlphaFoldDB" id="A0A438MC24"/>
<dbReference type="PIRSF" id="PIRSF033490">
    <property type="entry name" value="MazF"/>
    <property type="match status" value="1"/>
</dbReference>
<keyword evidence="3" id="KW-0540">Nuclease</keyword>
<dbReference type="SUPFAM" id="SSF50118">
    <property type="entry name" value="Cell growth inhibitor/plasmid maintenance toxic component"/>
    <property type="match status" value="1"/>
</dbReference>
<name>A0A438MC24_9ACTN</name>
<dbReference type="EMBL" id="SAUN01000001">
    <property type="protein sequence ID" value="RVX43151.1"/>
    <property type="molecule type" value="Genomic_DNA"/>
</dbReference>
<evidence type="ECO:0000313" key="4">
    <source>
        <dbReference type="EMBL" id="RVX43151.1"/>
    </source>
</evidence>
<gene>
    <name evidence="4" type="ORF">EDD27_5822</name>
</gene>
<keyword evidence="2" id="KW-1277">Toxin-antitoxin system</keyword>
<organism evidence="4 5">
    <name type="scientific">Nonomuraea polychroma</name>
    <dbReference type="NCBI Taxonomy" id="46176"/>
    <lineage>
        <taxon>Bacteria</taxon>
        <taxon>Bacillati</taxon>
        <taxon>Actinomycetota</taxon>
        <taxon>Actinomycetes</taxon>
        <taxon>Streptosporangiales</taxon>
        <taxon>Streptosporangiaceae</taxon>
        <taxon>Nonomuraea</taxon>
    </lineage>
</organism>
<dbReference type="RefSeq" id="WP_127935131.1">
    <property type="nucleotide sequence ID" value="NZ_SAUN01000001.1"/>
</dbReference>
<evidence type="ECO:0000256" key="2">
    <source>
        <dbReference type="ARBA" id="ARBA00022649"/>
    </source>
</evidence>
<dbReference type="GO" id="GO:0016787">
    <property type="term" value="F:hydrolase activity"/>
    <property type="evidence" value="ECO:0007669"/>
    <property type="project" value="UniProtKB-KW"/>
</dbReference>
<evidence type="ECO:0000256" key="1">
    <source>
        <dbReference type="ARBA" id="ARBA00007521"/>
    </source>
</evidence>
<dbReference type="GO" id="GO:0003677">
    <property type="term" value="F:DNA binding"/>
    <property type="evidence" value="ECO:0007669"/>
    <property type="project" value="InterPro"/>
</dbReference>